<reference evidence="3" key="1">
    <citation type="journal article" date="2014" name="Genome Announc.">
        <title>Draft Genome Sequence of Clostridium straminisolvens Strain JCM 21531T, Isolated from a Cellulose-Degrading Bacterial Community.</title>
        <authorList>
            <person name="Yuki M."/>
            <person name="Oshima K."/>
            <person name="Suda W."/>
            <person name="Sakamoto M."/>
            <person name="Kitamura K."/>
            <person name="Iida T."/>
            <person name="Hattori M."/>
            <person name="Ohkuma M."/>
        </authorList>
    </citation>
    <scope>NUCLEOTIDE SEQUENCE [LARGE SCALE GENOMIC DNA]</scope>
    <source>
        <strain evidence="3">JCM 21531</strain>
    </source>
</reference>
<feature type="region of interest" description="Disordered" evidence="1">
    <location>
        <begin position="219"/>
        <end position="243"/>
    </location>
</feature>
<feature type="chain" id="PRO_5039595251" description="Lipoprotein" evidence="2">
    <location>
        <begin position="27"/>
        <end position="243"/>
    </location>
</feature>
<feature type="signal peptide" evidence="2">
    <location>
        <begin position="1"/>
        <end position="26"/>
    </location>
</feature>
<gene>
    <name evidence="3" type="ORF">JCM21531_4174</name>
</gene>
<evidence type="ECO:0000313" key="4">
    <source>
        <dbReference type="Proteomes" id="UP000019109"/>
    </source>
</evidence>
<sequence>MTKNIKVKILCFAITAALLFSFTACRQGNTGTSDISSSANIPSENYVEKLKSEGVDPNKIQSAELFVKRITLQLGEIQTFSSSFNPSSPNIDPYGENSSDTIKYSELSSKISEDKAVYYLVKLEKNFGSMEEIFDEYLLSLQLDIDFDKYLTDKDSYYKLREEKLSKIAESSLITVEDIERKALESLQKFNNSNNNSNFQGPATGNDIYNPSVNTIPNVVNPQPELPKVDIPRPIDPTEQFNR</sequence>
<dbReference type="PROSITE" id="PS51257">
    <property type="entry name" value="PROKAR_LIPOPROTEIN"/>
    <property type="match status" value="1"/>
</dbReference>
<evidence type="ECO:0000256" key="2">
    <source>
        <dbReference type="SAM" id="SignalP"/>
    </source>
</evidence>
<evidence type="ECO:0000256" key="1">
    <source>
        <dbReference type="SAM" id="MobiDB-lite"/>
    </source>
</evidence>
<evidence type="ECO:0008006" key="5">
    <source>
        <dbReference type="Google" id="ProtNLM"/>
    </source>
</evidence>
<organism evidence="3 4">
    <name type="scientific">Acetivibrio straminisolvens JCM 21531</name>
    <dbReference type="NCBI Taxonomy" id="1294263"/>
    <lineage>
        <taxon>Bacteria</taxon>
        <taxon>Bacillati</taxon>
        <taxon>Bacillota</taxon>
        <taxon>Clostridia</taxon>
        <taxon>Eubacteriales</taxon>
        <taxon>Oscillospiraceae</taxon>
        <taxon>Acetivibrio</taxon>
    </lineage>
</organism>
<protein>
    <recommendedName>
        <fullName evidence="5">Lipoprotein</fullName>
    </recommendedName>
</protein>
<name>W4VBJ6_9FIRM</name>
<keyword evidence="2" id="KW-0732">Signal</keyword>
<dbReference type="AlphaFoldDB" id="W4VBJ6"/>
<proteinExistence type="predicted"/>
<accession>W4VBJ6</accession>
<dbReference type="RefSeq" id="WP_243467797.1">
    <property type="nucleotide sequence ID" value="NZ_BAVR01000076.1"/>
</dbReference>
<dbReference type="Proteomes" id="UP000019109">
    <property type="component" value="Unassembled WGS sequence"/>
</dbReference>
<comment type="caution">
    <text evidence="3">The sequence shown here is derived from an EMBL/GenBank/DDBJ whole genome shotgun (WGS) entry which is preliminary data.</text>
</comment>
<keyword evidence="4" id="KW-1185">Reference proteome</keyword>
<dbReference type="EMBL" id="BAVR01000076">
    <property type="protein sequence ID" value="GAE90551.1"/>
    <property type="molecule type" value="Genomic_DNA"/>
</dbReference>
<evidence type="ECO:0000313" key="3">
    <source>
        <dbReference type="EMBL" id="GAE90551.1"/>
    </source>
</evidence>